<dbReference type="Gene3D" id="3.40.33.10">
    <property type="entry name" value="CAP"/>
    <property type="match status" value="2"/>
</dbReference>
<evidence type="ECO:0000259" key="2">
    <source>
        <dbReference type="Pfam" id="PF00188"/>
    </source>
</evidence>
<dbReference type="SUPFAM" id="SSF55797">
    <property type="entry name" value="PR-1-like"/>
    <property type="match status" value="2"/>
</dbReference>
<feature type="domain" description="SCP" evidence="2">
    <location>
        <begin position="211"/>
        <end position="326"/>
    </location>
</feature>
<dbReference type="EMBL" id="CAADRN010000011">
    <property type="protein sequence ID" value="VFU11262.1"/>
    <property type="molecule type" value="Genomic_DNA"/>
</dbReference>
<proteinExistence type="predicted"/>
<name>A0A485LTM5_9ZZZZ</name>
<organism evidence="3">
    <name type="scientific">anaerobic digester metagenome</name>
    <dbReference type="NCBI Taxonomy" id="1263854"/>
    <lineage>
        <taxon>unclassified sequences</taxon>
        <taxon>metagenomes</taxon>
        <taxon>ecological metagenomes</taxon>
    </lineage>
</organism>
<accession>A0A485LTM5</accession>
<dbReference type="InterPro" id="IPR035940">
    <property type="entry name" value="CAP_sf"/>
</dbReference>
<dbReference type="PANTHER" id="PTHR31157:SF1">
    <property type="entry name" value="SCP DOMAIN-CONTAINING PROTEIN"/>
    <property type="match status" value="1"/>
</dbReference>
<sequence>MMRVLSSKLYIILFLVAIFLTASTGAAFPAPAEAAGVPLTANEQQMAKLINQARSEAGLSPLVVDSTLSGLARIKAQDMASNGYLSHKSPTYGSLNDMLKAAGVSCYSAAENLAKAPSVSTAFNALLGSRTHRASMLNDNFDRVGVGVISKGYSKIVVQIFIDSKAGSPEPKPQPKPQPQPQPQPKPQPQPQPEPQPEPPSGINADEQTMLNLVNQERAKAGLKALQMDSNLVKLARMKARDMIDKGYFSHNSPTYGSPFEMMKTFGIKYSYAGENLAGAPSVSSAHTNLMNSPGHRANILNRNYSKVGIGVVSGGPYGKMFVQMFTG</sequence>
<dbReference type="InterPro" id="IPR014044">
    <property type="entry name" value="CAP_dom"/>
</dbReference>
<feature type="domain" description="SCP" evidence="2">
    <location>
        <begin position="49"/>
        <end position="161"/>
    </location>
</feature>
<feature type="compositionally biased region" description="Pro residues" evidence="1">
    <location>
        <begin position="170"/>
        <end position="200"/>
    </location>
</feature>
<evidence type="ECO:0000313" key="3">
    <source>
        <dbReference type="EMBL" id="VFU11262.1"/>
    </source>
</evidence>
<reference evidence="3" key="1">
    <citation type="submission" date="2019-03" db="EMBL/GenBank/DDBJ databases">
        <authorList>
            <person name="Hao L."/>
        </authorList>
    </citation>
    <scope>NUCLEOTIDE SEQUENCE</scope>
</reference>
<evidence type="ECO:0000256" key="1">
    <source>
        <dbReference type="SAM" id="MobiDB-lite"/>
    </source>
</evidence>
<protein>
    <submittedName>
        <fullName evidence="3">Cysteine-rich secretory protein family protein</fullName>
    </submittedName>
</protein>
<dbReference type="CDD" id="cd05379">
    <property type="entry name" value="CAP_bacterial"/>
    <property type="match status" value="2"/>
</dbReference>
<feature type="region of interest" description="Disordered" evidence="1">
    <location>
        <begin position="165"/>
        <end position="205"/>
    </location>
</feature>
<dbReference type="NCBIfam" id="TIGR02909">
    <property type="entry name" value="spore_YkwD"/>
    <property type="match status" value="1"/>
</dbReference>
<dbReference type="InterPro" id="IPR014258">
    <property type="entry name" value="CAP_domain_YkwD-like"/>
</dbReference>
<dbReference type="PANTHER" id="PTHR31157">
    <property type="entry name" value="SCP DOMAIN-CONTAINING PROTEIN"/>
    <property type="match status" value="1"/>
</dbReference>
<dbReference type="Pfam" id="PF00188">
    <property type="entry name" value="CAP"/>
    <property type="match status" value="2"/>
</dbReference>
<dbReference type="AlphaFoldDB" id="A0A485LTM5"/>
<gene>
    <name evidence="3" type="ORF">SCFA_1080003</name>
</gene>